<name>A0A4R4FEW1_9FIRM</name>
<evidence type="ECO:0000313" key="2">
    <source>
        <dbReference type="Proteomes" id="UP000295710"/>
    </source>
</evidence>
<proteinExistence type="predicted"/>
<protein>
    <recommendedName>
        <fullName evidence="3">Phage tail protein</fullName>
    </recommendedName>
</protein>
<accession>A0A4R4FEW1</accession>
<keyword evidence="2" id="KW-1185">Reference proteome</keyword>
<sequence>MAFLGVFPVYKLKFKIGTKGKASEAADMAEIAELESFGLSIEGNVENWTAMNTDGWASNLMTGKSFSFDMKGKRCVGDPGNDYVAEVAMKDGLDCSTKGEIEFPDGAKMEFNCVLDVTNIGGGDSTNVAPLEFTMHGDGKPEYTPAG</sequence>
<dbReference type="EMBL" id="SMMX01000006">
    <property type="protein sequence ID" value="TDA21938.1"/>
    <property type="molecule type" value="Genomic_DNA"/>
</dbReference>
<organism evidence="1 2">
    <name type="scientific">Extibacter muris</name>
    <dbReference type="NCBI Taxonomy" id="1796622"/>
    <lineage>
        <taxon>Bacteria</taxon>
        <taxon>Bacillati</taxon>
        <taxon>Bacillota</taxon>
        <taxon>Clostridia</taxon>
        <taxon>Lachnospirales</taxon>
        <taxon>Lachnospiraceae</taxon>
        <taxon>Extibacter</taxon>
    </lineage>
</organism>
<comment type="caution">
    <text evidence="1">The sequence shown here is derived from an EMBL/GenBank/DDBJ whole genome shotgun (WGS) entry which is preliminary data.</text>
</comment>
<gene>
    <name evidence="1" type="ORF">E1963_09260</name>
</gene>
<dbReference type="Proteomes" id="UP000295710">
    <property type="component" value="Unassembled WGS sequence"/>
</dbReference>
<dbReference type="RefSeq" id="WP_132277360.1">
    <property type="nucleotide sequence ID" value="NZ_JAOBST010000013.1"/>
</dbReference>
<reference evidence="1 2" key="1">
    <citation type="journal article" date="2016" name="Nat. Microbiol.">
        <title>The Mouse Intestinal Bacterial Collection (miBC) provides host-specific insight into cultured diversity and functional potential of the gut microbiota.</title>
        <authorList>
            <person name="Lagkouvardos I."/>
            <person name="Pukall R."/>
            <person name="Abt B."/>
            <person name="Foesel B.U."/>
            <person name="Meier-Kolthoff J.P."/>
            <person name="Kumar N."/>
            <person name="Bresciani A."/>
            <person name="Martinez I."/>
            <person name="Just S."/>
            <person name="Ziegler C."/>
            <person name="Brugiroux S."/>
            <person name="Garzetti D."/>
            <person name="Wenning M."/>
            <person name="Bui T.P."/>
            <person name="Wang J."/>
            <person name="Hugenholtz F."/>
            <person name="Plugge C.M."/>
            <person name="Peterson D.A."/>
            <person name="Hornef M.W."/>
            <person name="Baines J.F."/>
            <person name="Smidt H."/>
            <person name="Walter J."/>
            <person name="Kristiansen K."/>
            <person name="Nielsen H.B."/>
            <person name="Haller D."/>
            <person name="Overmann J."/>
            <person name="Stecher B."/>
            <person name="Clavel T."/>
        </authorList>
    </citation>
    <scope>NUCLEOTIDE SEQUENCE [LARGE SCALE GENOMIC DNA]</scope>
    <source>
        <strain evidence="1 2">DSM 28560</strain>
    </source>
</reference>
<evidence type="ECO:0008006" key="3">
    <source>
        <dbReference type="Google" id="ProtNLM"/>
    </source>
</evidence>
<evidence type="ECO:0000313" key="1">
    <source>
        <dbReference type="EMBL" id="TDA21938.1"/>
    </source>
</evidence>
<dbReference type="NCBIfam" id="NF047353">
    <property type="entry name" value="tube_lmo2291"/>
    <property type="match status" value="1"/>
</dbReference>
<dbReference type="AlphaFoldDB" id="A0A4R4FEW1"/>